<comment type="catalytic activity">
    <reaction evidence="9">
        <text>Typically cleaves a -Gly-|-Phe- bond to release an N-terminal, basic peptide of 5-8 residues from type IV prepilin, and then N-methylates the new N-terminal amino group, the methyl donor being S-adenosyl-L-methionine.</text>
        <dbReference type="EC" id="3.4.23.43"/>
    </reaction>
</comment>
<keyword evidence="9" id="KW-0808">Transferase</keyword>
<dbReference type="RefSeq" id="WP_183814876.1">
    <property type="nucleotide sequence ID" value="NZ_JACHOB010000001.1"/>
</dbReference>
<keyword evidence="9" id="KW-0511">Multifunctional enzyme</keyword>
<comment type="similarity">
    <text evidence="2 8">Belongs to the peptidase A24 family.</text>
</comment>
<comment type="caution">
    <text evidence="13">The sequence shown here is derived from an EMBL/GenBank/DDBJ whole genome shotgun (WGS) entry which is preliminary data.</text>
</comment>
<name>A0A840HYH8_9PROT</name>
<evidence type="ECO:0000259" key="11">
    <source>
        <dbReference type="Pfam" id="PF01478"/>
    </source>
</evidence>
<evidence type="ECO:0000256" key="6">
    <source>
        <dbReference type="ARBA" id="ARBA00022989"/>
    </source>
</evidence>
<dbReference type="InterPro" id="IPR010627">
    <property type="entry name" value="Prepilin_pept_A24_N"/>
</dbReference>
<evidence type="ECO:0000256" key="10">
    <source>
        <dbReference type="SAM" id="Phobius"/>
    </source>
</evidence>
<dbReference type="InterPro" id="IPR014032">
    <property type="entry name" value="Peptidase_A24A_bac"/>
</dbReference>
<gene>
    <name evidence="13" type="ORF">GGQ59_000129</name>
</gene>
<dbReference type="AlphaFoldDB" id="A0A840HYH8"/>
<dbReference type="EMBL" id="JACHOB010000001">
    <property type="protein sequence ID" value="MBB4657629.1"/>
    <property type="molecule type" value="Genomic_DNA"/>
</dbReference>
<evidence type="ECO:0000256" key="3">
    <source>
        <dbReference type="ARBA" id="ARBA00022475"/>
    </source>
</evidence>
<organism evidence="13 14">
    <name type="scientific">Parvularcula dongshanensis</name>
    <dbReference type="NCBI Taxonomy" id="1173995"/>
    <lineage>
        <taxon>Bacteria</taxon>
        <taxon>Pseudomonadati</taxon>
        <taxon>Pseudomonadota</taxon>
        <taxon>Alphaproteobacteria</taxon>
        <taxon>Parvularculales</taxon>
        <taxon>Parvularculaceae</taxon>
        <taxon>Parvularcula</taxon>
    </lineage>
</organism>
<evidence type="ECO:0000256" key="9">
    <source>
        <dbReference type="RuleBase" id="RU003794"/>
    </source>
</evidence>
<evidence type="ECO:0000256" key="1">
    <source>
        <dbReference type="ARBA" id="ARBA00004429"/>
    </source>
</evidence>
<dbReference type="InterPro" id="IPR050882">
    <property type="entry name" value="Prepilin_peptidase/N-MTase"/>
</dbReference>
<dbReference type="PANTHER" id="PTHR30487">
    <property type="entry name" value="TYPE 4 PREPILIN-LIKE PROTEINS LEADER PEPTIDE-PROCESSING ENZYME"/>
    <property type="match status" value="1"/>
</dbReference>
<evidence type="ECO:0000256" key="8">
    <source>
        <dbReference type="RuleBase" id="RU003793"/>
    </source>
</evidence>
<protein>
    <recommendedName>
        <fullName evidence="9">Prepilin leader peptidase/N-methyltransferase</fullName>
        <ecNumber evidence="9">2.1.1.-</ecNumber>
        <ecNumber evidence="9">3.4.23.43</ecNumber>
    </recommendedName>
</protein>
<reference evidence="13 14" key="1">
    <citation type="submission" date="2020-08" db="EMBL/GenBank/DDBJ databases">
        <title>Genomic Encyclopedia of Type Strains, Phase IV (KMG-IV): sequencing the most valuable type-strain genomes for metagenomic binning, comparative biology and taxonomic classification.</title>
        <authorList>
            <person name="Goeker M."/>
        </authorList>
    </citation>
    <scope>NUCLEOTIDE SEQUENCE [LARGE SCALE GENOMIC DNA]</scope>
    <source>
        <strain evidence="13 14">DSM 102850</strain>
    </source>
</reference>
<feature type="transmembrane region" description="Helical" evidence="10">
    <location>
        <begin position="209"/>
        <end position="228"/>
    </location>
</feature>
<evidence type="ECO:0000313" key="13">
    <source>
        <dbReference type="EMBL" id="MBB4657629.1"/>
    </source>
</evidence>
<proteinExistence type="inferred from homology"/>
<keyword evidence="9" id="KW-0645">Protease</keyword>
<accession>A0A840HYH8</accession>
<keyword evidence="9" id="KW-0489">Methyltransferase</keyword>
<dbReference type="GO" id="GO:0006465">
    <property type="term" value="P:signal peptide processing"/>
    <property type="evidence" value="ECO:0007669"/>
    <property type="project" value="TreeGrafter"/>
</dbReference>
<keyword evidence="5 9" id="KW-0812">Transmembrane</keyword>
<dbReference type="GO" id="GO:0004190">
    <property type="term" value="F:aspartic-type endopeptidase activity"/>
    <property type="evidence" value="ECO:0007669"/>
    <property type="project" value="UniProtKB-EC"/>
</dbReference>
<keyword evidence="14" id="KW-1185">Reference proteome</keyword>
<dbReference type="Pfam" id="PF06750">
    <property type="entry name" value="A24_N_bact"/>
    <property type="match status" value="1"/>
</dbReference>
<comment type="subcellular location">
    <subcellularLocation>
        <location evidence="1">Cell inner membrane</location>
        <topology evidence="1">Multi-pass membrane protein</topology>
    </subcellularLocation>
    <subcellularLocation>
        <location evidence="9">Cell membrane</location>
        <topology evidence="9">Multi-pass membrane protein</topology>
    </subcellularLocation>
</comment>
<dbReference type="EC" id="2.1.1.-" evidence="9"/>
<dbReference type="Proteomes" id="UP000563524">
    <property type="component" value="Unassembled WGS sequence"/>
</dbReference>
<feature type="domain" description="Prepilin peptidase A24 N-terminal" evidence="12">
    <location>
        <begin position="10"/>
        <end position="99"/>
    </location>
</feature>
<keyword evidence="4" id="KW-0997">Cell inner membrane</keyword>
<dbReference type="GO" id="GO:0032259">
    <property type="term" value="P:methylation"/>
    <property type="evidence" value="ECO:0007669"/>
    <property type="project" value="UniProtKB-KW"/>
</dbReference>
<evidence type="ECO:0000256" key="7">
    <source>
        <dbReference type="ARBA" id="ARBA00023136"/>
    </source>
</evidence>
<evidence type="ECO:0000259" key="12">
    <source>
        <dbReference type="Pfam" id="PF06750"/>
    </source>
</evidence>
<feature type="domain" description="Prepilin type IV endopeptidase peptidase" evidence="11">
    <location>
        <begin position="115"/>
        <end position="221"/>
    </location>
</feature>
<evidence type="ECO:0000256" key="5">
    <source>
        <dbReference type="ARBA" id="ARBA00022692"/>
    </source>
</evidence>
<evidence type="ECO:0000256" key="4">
    <source>
        <dbReference type="ARBA" id="ARBA00022519"/>
    </source>
</evidence>
<evidence type="ECO:0000313" key="14">
    <source>
        <dbReference type="Proteomes" id="UP000563524"/>
    </source>
</evidence>
<dbReference type="Pfam" id="PF01478">
    <property type="entry name" value="Peptidase_A24"/>
    <property type="match status" value="1"/>
</dbReference>
<keyword evidence="9" id="KW-0378">Hydrolase</keyword>
<keyword evidence="7 10" id="KW-0472">Membrane</keyword>
<keyword evidence="3" id="KW-1003">Cell membrane</keyword>
<dbReference type="EC" id="3.4.23.43" evidence="9"/>
<sequence length="269" mass="27106">MLIAALLGLAGLLGGSFANVVAHRGPVLWGFANRPERATGRYDLAWPGSHCPSCGHGLGPAELVPVLSYLALRGRCSACGARIAPRYLLLEALGGLAGLSAGLLFPVPFAFFVLALLLLLMTAAAVDSETGYLPDALTGPALWLGLLVSATGVGLDPGAAIFGAALGYVALRGVEEAYRALRGREGLGRGDAKLLAAGGAWLGPGSLPFIVLLAAFSALVVIGAQAARGRSVEGGTEVRFGPYLAGAIAALLLARPLVPPSVAALLGAP</sequence>
<feature type="transmembrane region" description="Helical" evidence="10">
    <location>
        <begin position="96"/>
        <end position="120"/>
    </location>
</feature>
<dbReference type="Gene3D" id="1.20.120.1220">
    <property type="match status" value="1"/>
</dbReference>
<dbReference type="GO" id="GO:0005886">
    <property type="term" value="C:plasma membrane"/>
    <property type="evidence" value="ECO:0007669"/>
    <property type="project" value="UniProtKB-SubCell"/>
</dbReference>
<feature type="transmembrane region" description="Helical" evidence="10">
    <location>
        <begin position="141"/>
        <end position="171"/>
    </location>
</feature>
<comment type="function">
    <text evidence="9">Plays an essential role in type IV pili and type II pseudopili formation by proteolytically removing the leader sequence from substrate proteins and subsequently monomethylating the alpha-amino group of the newly exposed N-terminal phenylalanine.</text>
</comment>
<evidence type="ECO:0000256" key="2">
    <source>
        <dbReference type="ARBA" id="ARBA00005801"/>
    </source>
</evidence>
<dbReference type="InterPro" id="IPR000045">
    <property type="entry name" value="Prepilin_IV_endopep_pep"/>
</dbReference>
<dbReference type="GO" id="GO:0008168">
    <property type="term" value="F:methyltransferase activity"/>
    <property type="evidence" value="ECO:0007669"/>
    <property type="project" value="UniProtKB-KW"/>
</dbReference>
<keyword evidence="6 10" id="KW-1133">Transmembrane helix</keyword>
<dbReference type="PANTHER" id="PTHR30487:SF0">
    <property type="entry name" value="PREPILIN LEADER PEPTIDASE_N-METHYLTRANSFERASE-RELATED"/>
    <property type="match status" value="1"/>
</dbReference>
<dbReference type="PRINTS" id="PR00864">
    <property type="entry name" value="PREPILNPTASE"/>
</dbReference>